<evidence type="ECO:0000256" key="2">
    <source>
        <dbReference type="ARBA" id="ARBA00022692"/>
    </source>
</evidence>
<keyword evidence="8" id="KW-1185">Reference proteome</keyword>
<dbReference type="InterPro" id="IPR010920">
    <property type="entry name" value="LSM_dom_sf"/>
</dbReference>
<reference evidence="7 8" key="1">
    <citation type="submission" date="2019-07" db="EMBL/GenBank/DDBJ databases">
        <authorList>
            <person name="Kim J."/>
        </authorList>
    </citation>
    <scope>NUCLEOTIDE SEQUENCE [LARGE SCALE GENOMIC DNA]</scope>
    <source>
        <strain evidence="8">dk17</strain>
    </source>
</reference>
<gene>
    <name evidence="7" type="ORF">FPZ43_03145</name>
</gene>
<evidence type="ECO:0000313" key="8">
    <source>
        <dbReference type="Proteomes" id="UP000320042"/>
    </source>
</evidence>
<evidence type="ECO:0000259" key="6">
    <source>
        <dbReference type="Pfam" id="PF00924"/>
    </source>
</evidence>
<dbReference type="GO" id="GO:0016020">
    <property type="term" value="C:membrane"/>
    <property type="evidence" value="ECO:0007669"/>
    <property type="project" value="UniProtKB-SubCell"/>
</dbReference>
<dbReference type="PANTHER" id="PTHR30566">
    <property type="entry name" value="YNAI-RELATED MECHANOSENSITIVE ION CHANNEL"/>
    <property type="match status" value="1"/>
</dbReference>
<dbReference type="EMBL" id="VOEJ01000001">
    <property type="protein sequence ID" value="TWR31485.1"/>
    <property type="molecule type" value="Genomic_DNA"/>
</dbReference>
<keyword evidence="3 5" id="KW-1133">Transmembrane helix</keyword>
<dbReference type="PANTHER" id="PTHR30566:SF25">
    <property type="entry name" value="INNER MEMBRANE PROTEIN"/>
    <property type="match status" value="1"/>
</dbReference>
<comment type="caution">
    <text evidence="7">The sequence shown here is derived from an EMBL/GenBank/DDBJ whole genome shotgun (WGS) entry which is preliminary data.</text>
</comment>
<dbReference type="Pfam" id="PF00924">
    <property type="entry name" value="MS_channel_2nd"/>
    <property type="match status" value="1"/>
</dbReference>
<evidence type="ECO:0000256" key="3">
    <source>
        <dbReference type="ARBA" id="ARBA00022989"/>
    </source>
</evidence>
<feature type="transmembrane region" description="Helical" evidence="5">
    <location>
        <begin position="91"/>
        <end position="108"/>
    </location>
</feature>
<dbReference type="SUPFAM" id="SSF50182">
    <property type="entry name" value="Sm-like ribonucleoproteins"/>
    <property type="match status" value="1"/>
</dbReference>
<dbReference type="Gene3D" id="1.10.287.1260">
    <property type="match status" value="1"/>
</dbReference>
<accession>A0A563UJF5</accession>
<sequence length="372" mass="42669">MEELLGAWSKQLPPWAWNLIIIAFILIIGVVIRYIAGLLLNYYKNKKEDEYSFLRSIVTHLSSSLNHFVPLLLTNVLLPFVAVQSRYLDDIKRWLGIFLLISFARLLMRAMRVLEDLIYHKYDLNKEDNLKERKIRTQLQFVRKVAAVFIFIITLSLILLSFDSVRKLGAGLLTGVGIGGVIIGFAAQKSLGNLLAGFQIAFTQPIRIDDVLVVEGEWGKVEEITLTYVVLNIWDQRRLILPINYFIEKPFQNWTRTTSQILGTVFLYVDYNVPTDALRDELTRLLNLSPLWDKRVGILQVTDTKESTVELRALVSARNSSQAFDLRCYVRENLIKYLNSNYPDSLSKRRELVTLAKDTLNEPTDAANIDGN</sequence>
<dbReference type="GO" id="GO:0008381">
    <property type="term" value="F:mechanosensitive monoatomic ion channel activity"/>
    <property type="evidence" value="ECO:0007669"/>
    <property type="project" value="UniProtKB-ARBA"/>
</dbReference>
<dbReference type="InterPro" id="IPR006685">
    <property type="entry name" value="MscS_channel_2nd"/>
</dbReference>
<evidence type="ECO:0000256" key="4">
    <source>
        <dbReference type="ARBA" id="ARBA00023136"/>
    </source>
</evidence>
<dbReference type="OrthoDB" id="9792218at2"/>
<dbReference type="InterPro" id="IPR023408">
    <property type="entry name" value="MscS_beta-dom_sf"/>
</dbReference>
<feature type="transmembrane region" description="Helical" evidence="5">
    <location>
        <begin position="15"/>
        <end position="43"/>
    </location>
</feature>
<protein>
    <submittedName>
        <fullName evidence="7">Mechanosensitive ion channel</fullName>
    </submittedName>
</protein>
<dbReference type="RefSeq" id="WP_146380382.1">
    <property type="nucleotide sequence ID" value="NZ_VOEJ01000001.1"/>
</dbReference>
<dbReference type="Gene3D" id="2.30.30.60">
    <property type="match status" value="1"/>
</dbReference>
<feature type="transmembrane region" description="Helical" evidence="5">
    <location>
        <begin position="141"/>
        <end position="162"/>
    </location>
</feature>
<proteinExistence type="predicted"/>
<evidence type="ECO:0000256" key="1">
    <source>
        <dbReference type="ARBA" id="ARBA00004370"/>
    </source>
</evidence>
<comment type="subcellular location">
    <subcellularLocation>
        <location evidence="1">Membrane</location>
    </subcellularLocation>
</comment>
<dbReference type="AlphaFoldDB" id="A0A563UJF5"/>
<dbReference type="Proteomes" id="UP000320042">
    <property type="component" value="Unassembled WGS sequence"/>
</dbReference>
<evidence type="ECO:0000256" key="5">
    <source>
        <dbReference type="SAM" id="Phobius"/>
    </source>
</evidence>
<evidence type="ECO:0000313" key="7">
    <source>
        <dbReference type="EMBL" id="TWR31485.1"/>
    </source>
</evidence>
<feature type="domain" description="Mechanosensitive ion channel MscS" evidence="6">
    <location>
        <begin position="190"/>
        <end position="256"/>
    </location>
</feature>
<feature type="transmembrane region" description="Helical" evidence="5">
    <location>
        <begin position="168"/>
        <end position="187"/>
    </location>
</feature>
<organism evidence="7 8">
    <name type="scientific">Mucilaginibacter pallidiroseus</name>
    <dbReference type="NCBI Taxonomy" id="2599295"/>
    <lineage>
        <taxon>Bacteria</taxon>
        <taxon>Pseudomonadati</taxon>
        <taxon>Bacteroidota</taxon>
        <taxon>Sphingobacteriia</taxon>
        <taxon>Sphingobacteriales</taxon>
        <taxon>Sphingobacteriaceae</taxon>
        <taxon>Mucilaginibacter</taxon>
    </lineage>
</organism>
<keyword evidence="4 5" id="KW-0472">Membrane</keyword>
<keyword evidence="2 5" id="KW-0812">Transmembrane</keyword>
<name>A0A563UJF5_9SPHI</name>